<reference evidence="5" key="1">
    <citation type="journal article" date="2021" name="PeerJ">
        <title>Extensive microbial diversity within the chicken gut microbiome revealed by metagenomics and culture.</title>
        <authorList>
            <person name="Gilroy R."/>
            <person name="Ravi A."/>
            <person name="Getino M."/>
            <person name="Pursley I."/>
            <person name="Horton D.L."/>
            <person name="Alikhan N.F."/>
            <person name="Baker D."/>
            <person name="Gharbi K."/>
            <person name="Hall N."/>
            <person name="Watson M."/>
            <person name="Adriaenssens E.M."/>
            <person name="Foster-Nyarko E."/>
            <person name="Jarju S."/>
            <person name="Secka A."/>
            <person name="Antonio M."/>
            <person name="Oren A."/>
            <person name="Chaudhuri R.R."/>
            <person name="La Ragione R."/>
            <person name="Hildebrand F."/>
            <person name="Pallen M.J."/>
        </authorList>
    </citation>
    <scope>NUCLEOTIDE SEQUENCE</scope>
    <source>
        <strain evidence="5">ChiHjej8B7-25341</strain>
    </source>
</reference>
<dbReference type="SUPFAM" id="SSF51445">
    <property type="entry name" value="(Trans)glycosidases"/>
    <property type="match status" value="1"/>
</dbReference>
<evidence type="ECO:0000256" key="3">
    <source>
        <dbReference type="ARBA" id="ARBA00022801"/>
    </source>
</evidence>
<dbReference type="InterPro" id="IPR013783">
    <property type="entry name" value="Ig-like_fold"/>
</dbReference>
<dbReference type="InterPro" id="IPR026891">
    <property type="entry name" value="Fn3-like"/>
</dbReference>
<dbReference type="Pfam" id="PF00933">
    <property type="entry name" value="Glyco_hydro_3"/>
    <property type="match status" value="1"/>
</dbReference>
<gene>
    <name evidence="5" type="ORF">H9912_12530</name>
</gene>
<dbReference type="SMART" id="SM01217">
    <property type="entry name" value="Fn3_like"/>
    <property type="match status" value="1"/>
</dbReference>
<dbReference type="InterPro" id="IPR017853">
    <property type="entry name" value="GH"/>
</dbReference>
<dbReference type="PANTHER" id="PTHR42721">
    <property type="entry name" value="SUGAR HYDROLASE-RELATED"/>
    <property type="match status" value="1"/>
</dbReference>
<evidence type="ECO:0000313" key="5">
    <source>
        <dbReference type="EMBL" id="HJD32749.1"/>
    </source>
</evidence>
<dbReference type="Gene3D" id="3.20.20.300">
    <property type="entry name" value="Glycoside hydrolase, family 3, N-terminal domain"/>
    <property type="match status" value="1"/>
</dbReference>
<keyword evidence="3 5" id="KW-0378">Hydrolase</keyword>
<dbReference type="InterPro" id="IPR036962">
    <property type="entry name" value="Glyco_hydro_3_N_sf"/>
</dbReference>
<dbReference type="Gene3D" id="2.60.40.10">
    <property type="entry name" value="Immunoglobulins"/>
    <property type="match status" value="1"/>
</dbReference>
<name>A0A9D2QZS4_9FIRM</name>
<dbReference type="InterPro" id="IPR044993">
    <property type="entry name" value="BXL"/>
</dbReference>
<evidence type="ECO:0000256" key="2">
    <source>
        <dbReference type="ARBA" id="ARBA00022729"/>
    </source>
</evidence>
<dbReference type="Gene3D" id="3.40.50.1700">
    <property type="entry name" value="Glycoside hydrolase family 3 C-terminal domain"/>
    <property type="match status" value="1"/>
</dbReference>
<comment type="similarity">
    <text evidence="1">Belongs to the glycosyl hydrolase 3 family.</text>
</comment>
<protein>
    <submittedName>
        <fullName evidence="5">Glycoside hydrolase family 3 C-terminal domain-containing protein</fullName>
    </submittedName>
</protein>
<feature type="domain" description="Fibronectin type III-like" evidence="4">
    <location>
        <begin position="599"/>
        <end position="668"/>
    </location>
</feature>
<dbReference type="InterPro" id="IPR036881">
    <property type="entry name" value="Glyco_hydro_3_C_sf"/>
</dbReference>
<dbReference type="InterPro" id="IPR001764">
    <property type="entry name" value="Glyco_hydro_3_N"/>
</dbReference>
<evidence type="ECO:0000259" key="4">
    <source>
        <dbReference type="SMART" id="SM01217"/>
    </source>
</evidence>
<proteinExistence type="inferred from homology"/>
<evidence type="ECO:0000313" key="6">
    <source>
        <dbReference type="Proteomes" id="UP000823851"/>
    </source>
</evidence>
<evidence type="ECO:0000256" key="1">
    <source>
        <dbReference type="ARBA" id="ARBA00005336"/>
    </source>
</evidence>
<dbReference type="Pfam" id="PF14310">
    <property type="entry name" value="Fn3-like"/>
    <property type="match status" value="1"/>
</dbReference>
<reference evidence="5" key="2">
    <citation type="submission" date="2021-04" db="EMBL/GenBank/DDBJ databases">
        <authorList>
            <person name="Gilroy R."/>
        </authorList>
    </citation>
    <scope>NUCLEOTIDE SEQUENCE</scope>
    <source>
        <strain evidence="5">ChiHjej8B7-25341</strain>
    </source>
</reference>
<dbReference type="PANTHER" id="PTHR42721:SF3">
    <property type="entry name" value="BETA-D-XYLOSIDASE 5-RELATED"/>
    <property type="match status" value="1"/>
</dbReference>
<sequence length="689" mass="76471">MVSRMTVEECASQMLFGAAKIERLGIQYFNWWNEALHGAARSGMATVFPQAIGLAATFDDGLAERVADVAATEGRAKYNTFRKYGDYGIYKGITFWSPNVNIFRDPRWGRGQETYGEDPYLTGKLGVAFVRGLQGDDERYLKTAACAKHFAVHSGPEGKRHCFDAKATPQDMEETYLPAFHKLVEAGVEGVMGAYNRTNGEPCCGSRTLMVDLLRDKWGFDGYFTSDCWAIADFHLHHHVTDTPTESVALALKNGCDLNCGNTYAYLLQALQEGKITEEEIRRSCVRLMTTRMKLGMFDGHTPFDEIDYTVIDCDAHRALNLEAARKSLVLLKNDGLLPLKKDGLKNVAVIGPNADSVTPLNGNYHGTANEYHTVLRGIRDALPGVRVNYSKGCHLYEEKLEESGYSGDCLAEVKALTDLADAVILVVGMDETIEGEEISGKEGFTGDKRDLLLPKCQRDLIRTVCARNTPVILVNMTGSAIDFEEGCQANAIIQAWYPGAVGGKAVSDLIFGEYSPSGKLPVTFYKNTNHLPDFEDYSMDNRTYKFFREEPLYPFGYGLGYTTFAFGHLRTDRKKFQGGEDVTVTVRVKNTGSMAGDEVVQFYVRDEEASVRVPVHKLCGMKRVFLRPGEETEVTVVIDPEQFEVIDENGSHIYEPGTFTIFAAGCQPDALSERLTGQKAARTQIEMI</sequence>
<organism evidence="5 6">
    <name type="scientific">Candidatus Eisenbergiella stercorigallinarum</name>
    <dbReference type="NCBI Taxonomy" id="2838557"/>
    <lineage>
        <taxon>Bacteria</taxon>
        <taxon>Bacillati</taxon>
        <taxon>Bacillota</taxon>
        <taxon>Clostridia</taxon>
        <taxon>Lachnospirales</taxon>
        <taxon>Lachnospiraceae</taxon>
        <taxon>Eisenbergiella</taxon>
    </lineage>
</organism>
<dbReference type="GO" id="GO:0046556">
    <property type="term" value="F:alpha-L-arabinofuranosidase activity"/>
    <property type="evidence" value="ECO:0007669"/>
    <property type="project" value="TreeGrafter"/>
</dbReference>
<dbReference type="PRINTS" id="PR00133">
    <property type="entry name" value="GLHYDRLASE3"/>
</dbReference>
<dbReference type="InterPro" id="IPR002772">
    <property type="entry name" value="Glyco_hydro_3_C"/>
</dbReference>
<keyword evidence="2" id="KW-0732">Signal</keyword>
<dbReference type="AlphaFoldDB" id="A0A9D2QZS4"/>
<dbReference type="SUPFAM" id="SSF52279">
    <property type="entry name" value="Beta-D-glucan exohydrolase, C-terminal domain"/>
    <property type="match status" value="1"/>
</dbReference>
<dbReference type="GO" id="GO:0045493">
    <property type="term" value="P:xylan catabolic process"/>
    <property type="evidence" value="ECO:0007669"/>
    <property type="project" value="InterPro"/>
</dbReference>
<dbReference type="GO" id="GO:0031222">
    <property type="term" value="P:arabinan catabolic process"/>
    <property type="evidence" value="ECO:0007669"/>
    <property type="project" value="TreeGrafter"/>
</dbReference>
<dbReference type="Proteomes" id="UP000823851">
    <property type="component" value="Unassembled WGS sequence"/>
</dbReference>
<accession>A0A9D2QZS4</accession>
<dbReference type="EMBL" id="DWUW01000359">
    <property type="protein sequence ID" value="HJD32749.1"/>
    <property type="molecule type" value="Genomic_DNA"/>
</dbReference>
<dbReference type="Pfam" id="PF01915">
    <property type="entry name" value="Glyco_hydro_3_C"/>
    <property type="match status" value="1"/>
</dbReference>
<dbReference type="GO" id="GO:0009044">
    <property type="term" value="F:xylan 1,4-beta-xylosidase activity"/>
    <property type="evidence" value="ECO:0007669"/>
    <property type="project" value="InterPro"/>
</dbReference>
<comment type="caution">
    <text evidence="5">The sequence shown here is derived from an EMBL/GenBank/DDBJ whole genome shotgun (WGS) entry which is preliminary data.</text>
</comment>